<dbReference type="InterPro" id="IPR014578">
    <property type="entry name" value="Pesterase_CT488"/>
</dbReference>
<dbReference type="CDD" id="cd07393">
    <property type="entry name" value="MPP_DR1119"/>
    <property type="match status" value="1"/>
</dbReference>
<dbReference type="PIRSF" id="PIRSF033094">
    <property type="entry name" value="Pesterase_CT488"/>
    <property type="match status" value="1"/>
</dbReference>
<dbReference type="PANTHER" id="PTHR31302:SF22">
    <property type="entry name" value="PHOSPHOESTERASE"/>
    <property type="match status" value="1"/>
</dbReference>
<organism evidence="2">
    <name type="scientific">Moorella thermoacetica Y72</name>
    <dbReference type="NCBI Taxonomy" id="1325331"/>
    <lineage>
        <taxon>Bacteria</taxon>
        <taxon>Bacillati</taxon>
        <taxon>Bacillota</taxon>
        <taxon>Clostridia</taxon>
        <taxon>Neomoorellales</taxon>
        <taxon>Neomoorellaceae</taxon>
        <taxon>Neomoorella</taxon>
    </lineage>
</organism>
<dbReference type="InterPro" id="IPR051158">
    <property type="entry name" value="Metallophosphoesterase_sf"/>
</dbReference>
<dbReference type="Gene3D" id="3.60.21.10">
    <property type="match status" value="1"/>
</dbReference>
<dbReference type="PANTHER" id="PTHR31302">
    <property type="entry name" value="TRANSMEMBRANE PROTEIN WITH METALLOPHOSPHOESTERASE DOMAIN-RELATED"/>
    <property type="match status" value="1"/>
</dbReference>
<proteinExistence type="predicted"/>
<dbReference type="InterPro" id="IPR004843">
    <property type="entry name" value="Calcineurin-like_PHP"/>
</dbReference>
<protein>
    <submittedName>
        <fullName evidence="2">Predicted phosphohydrolase</fullName>
    </submittedName>
</protein>
<sequence>MISRICWSPSWRPVTAAARKRAYLTISRLAQPIYGGVGLALFAIADLHLGRDMAMFGPAWEDHRSKVATRWCRVVDEGDTVLILGDISWGMHLEDALPDLEFIKSLPGGKRLLKGNHDYWWQTEKKMRKAVLDARLALLKPEIIAGVAVCGTRGWLVPQHPLFKEETDGRVYRREVLRLEMALKEVRGLRRNEPLAVMMHFPPAYRDQQTDFITLMQEYGVSRCFYGHLHGNDQDRALVGEAWGIDFYLVAADYVNFTPVLIQ</sequence>
<feature type="domain" description="Calcineurin-like phosphoesterase" evidence="1">
    <location>
        <begin position="43"/>
        <end position="231"/>
    </location>
</feature>
<accession>A0A0S6UGY9</accession>
<reference evidence="2" key="1">
    <citation type="journal article" date="2014" name="Gene">
        <title>Genome-guided analysis of transformation efficiency and carbon dioxide assimilation by Moorella thermoacetica Y72.</title>
        <authorList>
            <person name="Tsukahara K."/>
            <person name="Kita A."/>
            <person name="Nakashimada Y."/>
            <person name="Hoshino T."/>
            <person name="Murakami K."/>
        </authorList>
    </citation>
    <scope>NUCLEOTIDE SEQUENCE [LARGE SCALE GENOMIC DNA]</scope>
    <source>
        <strain evidence="2">Y72</strain>
    </source>
</reference>
<dbReference type="Pfam" id="PF00149">
    <property type="entry name" value="Metallophos"/>
    <property type="match status" value="1"/>
</dbReference>
<evidence type="ECO:0000313" key="2">
    <source>
        <dbReference type="EMBL" id="GAF26732.1"/>
    </source>
</evidence>
<dbReference type="AlphaFoldDB" id="A0A0S6UGY9"/>
<dbReference type="EMBL" id="DF238840">
    <property type="protein sequence ID" value="GAF26732.1"/>
    <property type="molecule type" value="Genomic_DNA"/>
</dbReference>
<name>A0A0S6UGY9_NEOTH</name>
<dbReference type="Proteomes" id="UP000063718">
    <property type="component" value="Unassembled WGS sequence"/>
</dbReference>
<gene>
    <name evidence="2" type="ORF">MTY_2072</name>
</gene>
<keyword evidence="2" id="KW-0378">Hydrolase</keyword>
<dbReference type="SUPFAM" id="SSF56300">
    <property type="entry name" value="Metallo-dependent phosphatases"/>
    <property type="match status" value="1"/>
</dbReference>
<dbReference type="InterPro" id="IPR029052">
    <property type="entry name" value="Metallo-depent_PP-like"/>
</dbReference>
<evidence type="ECO:0000259" key="1">
    <source>
        <dbReference type="Pfam" id="PF00149"/>
    </source>
</evidence>
<dbReference type="GO" id="GO:0016787">
    <property type="term" value="F:hydrolase activity"/>
    <property type="evidence" value="ECO:0007669"/>
    <property type="project" value="UniProtKB-KW"/>
</dbReference>